<dbReference type="KEGG" id="sshi:J5U23_00709"/>
<sequence>MIEKCEVREEAGHCQSDFIKSFNSLAGILEMKGLSRKVEEFLRFVEKRLGGALGLMKTFKLR</sequence>
<gene>
    <name evidence="1" type="ORF">J5U23_00709</name>
</gene>
<dbReference type="AlphaFoldDB" id="A0A8F5GSK5"/>
<evidence type="ECO:0000313" key="2">
    <source>
        <dbReference type="Proteomes" id="UP000694018"/>
    </source>
</evidence>
<protein>
    <submittedName>
        <fullName evidence="1">Uncharacterized protein</fullName>
    </submittedName>
</protein>
<reference evidence="1" key="1">
    <citation type="journal article" date="2021" name="Environ. Microbiol.">
        <title>New insights into the diversity and evolution of the archaeal mobilome from three complete genomes of Saccharolobus shibatae.</title>
        <authorList>
            <person name="Medvedeva S."/>
            <person name="Brandt D."/>
            <person name="Cvirkaite-Krupovic V."/>
            <person name="Liu Y."/>
            <person name="Severinov K."/>
            <person name="Ishino S."/>
            <person name="Ishino Y."/>
            <person name="Prangishvili D."/>
            <person name="Kalinowski J."/>
            <person name="Krupovic M."/>
        </authorList>
    </citation>
    <scope>NUCLEOTIDE SEQUENCE</scope>
    <source>
        <strain evidence="1">B12</strain>
    </source>
</reference>
<dbReference type="Proteomes" id="UP000694018">
    <property type="component" value="Chromosome"/>
</dbReference>
<dbReference type="EMBL" id="CP077717">
    <property type="protein sequence ID" value="QXJ27841.1"/>
    <property type="molecule type" value="Genomic_DNA"/>
</dbReference>
<organism evidence="1 2">
    <name type="scientific">Saccharolobus shibatae (strain ATCC 51178 / DSM 5389 / JCM 8931 / NBRC 15437 / B12)</name>
    <name type="common">Sulfolobus shibatae</name>
    <dbReference type="NCBI Taxonomy" id="523848"/>
    <lineage>
        <taxon>Archaea</taxon>
        <taxon>Thermoproteota</taxon>
        <taxon>Thermoprotei</taxon>
        <taxon>Sulfolobales</taxon>
        <taxon>Sulfolobaceae</taxon>
        <taxon>Saccharolobus</taxon>
    </lineage>
</organism>
<proteinExistence type="predicted"/>
<accession>A0A8F5GSK5</accession>
<name>A0A8F5GSK5_SACSH</name>
<evidence type="ECO:0000313" key="1">
    <source>
        <dbReference type="EMBL" id="QXJ27841.1"/>
    </source>
</evidence>